<keyword evidence="1" id="KW-1133">Transmembrane helix</keyword>
<name>A0A1T5BYA7_9BACT</name>
<dbReference type="InterPro" id="IPR007621">
    <property type="entry name" value="TPM_dom"/>
</dbReference>
<dbReference type="AlphaFoldDB" id="A0A1T5BYA7"/>
<dbReference type="Gene3D" id="3.10.310.50">
    <property type="match status" value="1"/>
</dbReference>
<keyword evidence="1" id="KW-0812">Transmembrane</keyword>
<accession>A0A1T5BYA7</accession>
<dbReference type="Proteomes" id="UP000190852">
    <property type="component" value="Unassembled WGS sequence"/>
</dbReference>
<evidence type="ECO:0000259" key="3">
    <source>
        <dbReference type="Pfam" id="PF04536"/>
    </source>
</evidence>
<dbReference type="PROSITE" id="PS51257">
    <property type="entry name" value="PROKAR_LIPOPROTEIN"/>
    <property type="match status" value="1"/>
</dbReference>
<gene>
    <name evidence="4" type="ORF">SAMN05660349_01566</name>
</gene>
<keyword evidence="5" id="KW-1185">Reference proteome</keyword>
<feature type="signal peptide" evidence="2">
    <location>
        <begin position="1"/>
        <end position="32"/>
    </location>
</feature>
<reference evidence="5" key="1">
    <citation type="submission" date="2017-02" db="EMBL/GenBank/DDBJ databases">
        <authorList>
            <person name="Varghese N."/>
            <person name="Submissions S."/>
        </authorList>
    </citation>
    <scope>NUCLEOTIDE SEQUENCE [LARGE SCALE GENOMIC DNA]</scope>
    <source>
        <strain evidence="5">DSM 24967</strain>
    </source>
</reference>
<feature type="chain" id="PRO_5013227865" description="TPM domain-containing protein" evidence="2">
    <location>
        <begin position="33"/>
        <end position="320"/>
    </location>
</feature>
<dbReference type="EMBL" id="FUYQ01000009">
    <property type="protein sequence ID" value="SKB52156.1"/>
    <property type="molecule type" value="Genomic_DNA"/>
</dbReference>
<evidence type="ECO:0000256" key="1">
    <source>
        <dbReference type="SAM" id="Phobius"/>
    </source>
</evidence>
<dbReference type="PANTHER" id="PTHR30373">
    <property type="entry name" value="UPF0603 PROTEIN YGCG"/>
    <property type="match status" value="1"/>
</dbReference>
<evidence type="ECO:0000256" key="2">
    <source>
        <dbReference type="SAM" id="SignalP"/>
    </source>
</evidence>
<dbReference type="Pfam" id="PF04536">
    <property type="entry name" value="TPM_phosphatase"/>
    <property type="match status" value="1"/>
</dbReference>
<keyword evidence="1" id="KW-0472">Membrane</keyword>
<protein>
    <recommendedName>
        <fullName evidence="3">TPM domain-containing protein</fullName>
    </recommendedName>
</protein>
<feature type="domain" description="TPM" evidence="3">
    <location>
        <begin position="53"/>
        <end position="177"/>
    </location>
</feature>
<sequence>MLLNKIKFTSRRVAGLLVLFLAISCFYSSVQAASYTVETVPNAHLSDRSNRVSNPDGIILPEDVATINQMLQLVEDSLSIEVAVVAIESIGDNDARMFATDLFKHWGIGKKGEDNGLLILLVTDPAQRAVVFETGYGIEGILPDAICYRLQQNYMIPDLKAGNFSQGMTKGVAAVGEYLLSGDYQRSTDYQPEGQSDDIGVLIGTIFLFMIMIVGMSYFMKRRPRLCPRCGKKTLVYQGTRTVQAATYQSSGLAEEIYVCKNCNHTDKRDVILSRLTRSKGPIIGGGIGGFGGGIGGGFSGGGGSWGGGSSGGGGSISRF</sequence>
<proteinExistence type="predicted"/>
<keyword evidence="2" id="KW-0732">Signal</keyword>
<organism evidence="4 5">
    <name type="scientific">Parabacteroides chartae</name>
    <dbReference type="NCBI Taxonomy" id="1037355"/>
    <lineage>
        <taxon>Bacteria</taxon>
        <taxon>Pseudomonadati</taxon>
        <taxon>Bacteroidota</taxon>
        <taxon>Bacteroidia</taxon>
        <taxon>Bacteroidales</taxon>
        <taxon>Tannerellaceae</taxon>
        <taxon>Parabacteroides</taxon>
    </lineage>
</organism>
<evidence type="ECO:0000313" key="4">
    <source>
        <dbReference type="EMBL" id="SKB52156.1"/>
    </source>
</evidence>
<evidence type="ECO:0000313" key="5">
    <source>
        <dbReference type="Proteomes" id="UP000190852"/>
    </source>
</evidence>
<dbReference type="PANTHER" id="PTHR30373:SF2">
    <property type="entry name" value="UPF0603 PROTEIN YGCG"/>
    <property type="match status" value="1"/>
</dbReference>
<feature type="transmembrane region" description="Helical" evidence="1">
    <location>
        <begin position="199"/>
        <end position="219"/>
    </location>
</feature>
<dbReference type="RefSeq" id="WP_079683135.1">
    <property type="nucleotide sequence ID" value="NZ_FUYQ01000009.1"/>
</dbReference>